<dbReference type="AlphaFoldDB" id="A0A6G6GMF4"/>
<dbReference type="EMBL" id="CP049057">
    <property type="protein sequence ID" value="QIE59704.1"/>
    <property type="molecule type" value="Genomic_DNA"/>
</dbReference>
<gene>
    <name evidence="1" type="ORF">G5B37_09045</name>
</gene>
<dbReference type="KEGG" id="mgel:G5B37_09045"/>
<evidence type="ECO:0000313" key="2">
    <source>
        <dbReference type="Proteomes" id="UP000505306"/>
    </source>
</evidence>
<sequence>MKKVFVICVAMIMVVACDNPVSKKIKETKQNVQNVTKASKEITKMGDDLKELQEMEPLTNEEMKAWLPESINGMKRTGYKAGQTAYLKIASIEATYKNEDKSKTFKINIIDGAGELGASATAGARMMLAMDMEEEDEYKIKRTVERDNMRAMEEYKKNSNNTSIQLMHGKRFYLQANGTNMDVDETWDAIDELDLDDLE</sequence>
<name>A0A6G6GMF4_9FLAO</name>
<evidence type="ECO:0000313" key="1">
    <source>
        <dbReference type="EMBL" id="QIE59704.1"/>
    </source>
</evidence>
<evidence type="ECO:0008006" key="3">
    <source>
        <dbReference type="Google" id="ProtNLM"/>
    </source>
</evidence>
<accession>A0A6G6GMF4</accession>
<keyword evidence="2" id="KW-1185">Reference proteome</keyword>
<organism evidence="1 2">
    <name type="scientific">Rasiella rasia</name>
    <dbReference type="NCBI Taxonomy" id="2744027"/>
    <lineage>
        <taxon>Bacteria</taxon>
        <taxon>Pseudomonadati</taxon>
        <taxon>Bacteroidota</taxon>
        <taxon>Flavobacteriia</taxon>
        <taxon>Flavobacteriales</taxon>
        <taxon>Flavobacteriaceae</taxon>
        <taxon>Rasiella</taxon>
    </lineage>
</organism>
<dbReference type="PROSITE" id="PS51257">
    <property type="entry name" value="PROKAR_LIPOPROTEIN"/>
    <property type="match status" value="1"/>
</dbReference>
<dbReference type="RefSeq" id="WP_164679717.1">
    <property type="nucleotide sequence ID" value="NZ_CP049057.1"/>
</dbReference>
<dbReference type="Proteomes" id="UP000505306">
    <property type="component" value="Chromosome"/>
</dbReference>
<reference evidence="1 2" key="1">
    <citation type="submission" date="2020-02" db="EMBL/GenBank/DDBJ databases">
        <title>Complete genome sequence of Flavobacteriaceae bacterium.</title>
        <authorList>
            <person name="Kim S.-J."/>
            <person name="Kim Y.-S."/>
            <person name="Kim K.-H."/>
        </authorList>
    </citation>
    <scope>NUCLEOTIDE SEQUENCE [LARGE SCALE GENOMIC DNA]</scope>
    <source>
        <strain evidence="1 2">RR4-40</strain>
    </source>
</reference>
<protein>
    <recommendedName>
        <fullName evidence="3">Lipoprotein</fullName>
    </recommendedName>
</protein>
<proteinExistence type="predicted"/>